<evidence type="ECO:0000256" key="10">
    <source>
        <dbReference type="SAM" id="Phobius"/>
    </source>
</evidence>
<keyword evidence="6" id="KW-0630">Potassium</keyword>
<feature type="transmembrane region" description="Helical" evidence="10">
    <location>
        <begin position="84"/>
        <end position="109"/>
    </location>
</feature>
<dbReference type="PANTHER" id="PTHR46157:SF4">
    <property type="entry name" value="K(+) EFFLUX ANTIPORTER 3, CHLOROPLASTIC"/>
    <property type="match status" value="1"/>
</dbReference>
<keyword evidence="4" id="KW-0633">Potassium transport</keyword>
<keyword evidence="8" id="KW-0406">Ion transport</keyword>
<dbReference type="FunFam" id="3.40.50.720:FF:000036">
    <property type="entry name" value="Glutathione-regulated potassium-efflux system protein KefB"/>
    <property type="match status" value="1"/>
</dbReference>
<comment type="subcellular location">
    <subcellularLocation>
        <location evidence="1">Endomembrane system</location>
        <topology evidence="1">Multi-pass membrane protein</topology>
    </subcellularLocation>
</comment>
<keyword evidence="2" id="KW-0813">Transport</keyword>
<evidence type="ECO:0000256" key="5">
    <source>
        <dbReference type="ARBA" id="ARBA00022692"/>
    </source>
</evidence>
<dbReference type="InterPro" id="IPR003148">
    <property type="entry name" value="RCK_N"/>
</dbReference>
<dbReference type="SUPFAM" id="SSF51735">
    <property type="entry name" value="NAD(P)-binding Rossmann-fold domains"/>
    <property type="match status" value="1"/>
</dbReference>
<feature type="transmembrane region" description="Helical" evidence="10">
    <location>
        <begin position="361"/>
        <end position="380"/>
    </location>
</feature>
<sequence>MHGLTFLILLLAVTVLGVVLFRLMHLPPVLGYLFVGVLVGPHSFGLLPDTEDTSHLAEFGIVFLMFTIGLEFSLPKLKSMRRVVFGLGGSQLLGTMLVSVLLGFAVNWFLPEDYKMGNKGWFALGGVLAMSSTAILMKVLTERMELDSQHGRNIFGVLLFQDLAVVPLLILIPALANSESNLMVLMGVGLLKAALVLALLLSFGQKPMHAWLTLVAKRRSQELFMLNLFLMTLGFSWLTEMAGLSLALGAFVAGMLISETEFKLQVEEDIQPFKDILLGFFFITMGMQLNLPQIYTQLPLVLITLAVLLLAKFVVIAGLTRVFGHSPGNAVRTALALAPAGEFGLVLLTLTLQYQLVHPMVGQWVLAAMLISMFLTPFILQHADKIVFRITRSEWMLQSLQLTNIVSSTIEAEQHVVIAGFGRSGTSLGRLLREQNMPYIGLDNDPECVQKSVLQGHDVVYGDFTRKDALLAAGVARARALVITYIEPKVALQVLHHVKAINPELPVIVRTLDDEMLEQLQKAGAVAVVPEILEGSLVLASQTLLTAGIAPQDVLAFIAAQRRERYDLLRQHFSMDEPFGVTSSTPDAVEQPEFERQPAKVEQIQELMVGVKDESLWLNQPLDSLPLKAWRVEVSHLVREGEKLDVYDNPVLLEHDVVVFLGGAYDVKHAAQALNGEV</sequence>
<feature type="transmembrane region" description="Helical" evidence="10">
    <location>
        <begin position="335"/>
        <end position="355"/>
    </location>
</feature>
<evidence type="ECO:0000259" key="11">
    <source>
        <dbReference type="PROSITE" id="PS51201"/>
    </source>
</evidence>
<dbReference type="InterPro" id="IPR036291">
    <property type="entry name" value="NAD(P)-bd_dom_sf"/>
</dbReference>
<keyword evidence="9 10" id="KW-0472">Membrane</keyword>
<evidence type="ECO:0000256" key="7">
    <source>
        <dbReference type="ARBA" id="ARBA00022989"/>
    </source>
</evidence>
<organism evidence="12 13">
    <name type="scientific">Hydromonas duriensis</name>
    <dbReference type="NCBI Taxonomy" id="1527608"/>
    <lineage>
        <taxon>Bacteria</taxon>
        <taxon>Pseudomonadati</taxon>
        <taxon>Pseudomonadota</taxon>
        <taxon>Betaproteobacteria</taxon>
        <taxon>Burkholderiales</taxon>
        <taxon>Burkholderiaceae</taxon>
        <taxon>Hydromonas</taxon>
    </lineage>
</organism>
<evidence type="ECO:0000256" key="2">
    <source>
        <dbReference type="ARBA" id="ARBA00022448"/>
    </source>
</evidence>
<feature type="transmembrane region" description="Helical" evidence="10">
    <location>
        <begin position="153"/>
        <end position="176"/>
    </location>
</feature>
<dbReference type="Pfam" id="PF00999">
    <property type="entry name" value="Na_H_Exchanger"/>
    <property type="match status" value="1"/>
</dbReference>
<comment type="caution">
    <text evidence="12">The sequence shown here is derived from an EMBL/GenBank/DDBJ whole genome shotgun (WGS) entry which is preliminary data.</text>
</comment>
<dbReference type="Gene3D" id="3.40.50.720">
    <property type="entry name" value="NAD(P)-binding Rossmann-like Domain"/>
    <property type="match status" value="1"/>
</dbReference>
<feature type="transmembrane region" description="Helical" evidence="10">
    <location>
        <begin position="182"/>
        <end position="203"/>
    </location>
</feature>
<dbReference type="Gene3D" id="1.20.1530.20">
    <property type="match status" value="1"/>
</dbReference>
<reference evidence="12 13" key="1">
    <citation type="submission" date="2019-03" db="EMBL/GenBank/DDBJ databases">
        <title>Genomic Encyclopedia of Type Strains, Phase IV (KMG-IV): sequencing the most valuable type-strain genomes for metagenomic binning, comparative biology and taxonomic classification.</title>
        <authorList>
            <person name="Goeker M."/>
        </authorList>
    </citation>
    <scope>NUCLEOTIDE SEQUENCE [LARGE SCALE GENOMIC DNA]</scope>
    <source>
        <strain evidence="12 13">DSM 102852</strain>
    </source>
</reference>
<dbReference type="InterPro" id="IPR006153">
    <property type="entry name" value="Cation/H_exchanger_TM"/>
</dbReference>
<dbReference type="GO" id="GO:0005886">
    <property type="term" value="C:plasma membrane"/>
    <property type="evidence" value="ECO:0007669"/>
    <property type="project" value="TreeGrafter"/>
</dbReference>
<evidence type="ECO:0000313" key="13">
    <source>
        <dbReference type="Proteomes" id="UP000294480"/>
    </source>
</evidence>
<dbReference type="EMBL" id="SNZE01000016">
    <property type="protein sequence ID" value="TDR30813.1"/>
    <property type="molecule type" value="Genomic_DNA"/>
</dbReference>
<feature type="transmembrane region" description="Helical" evidence="10">
    <location>
        <begin position="223"/>
        <end position="239"/>
    </location>
</feature>
<gene>
    <name evidence="12" type="ORF">DFR44_11611</name>
</gene>
<evidence type="ECO:0000256" key="9">
    <source>
        <dbReference type="ARBA" id="ARBA00023136"/>
    </source>
</evidence>
<name>A0A4R6Y5Z4_9BURK</name>
<proteinExistence type="predicted"/>
<dbReference type="PANTHER" id="PTHR46157">
    <property type="entry name" value="K(+) EFFLUX ANTIPORTER 3, CHLOROPLASTIC"/>
    <property type="match status" value="1"/>
</dbReference>
<feature type="transmembrane region" description="Helical" evidence="10">
    <location>
        <begin position="30"/>
        <end position="47"/>
    </location>
</feature>
<evidence type="ECO:0000313" key="12">
    <source>
        <dbReference type="EMBL" id="TDR30813.1"/>
    </source>
</evidence>
<dbReference type="GO" id="GO:0015297">
    <property type="term" value="F:antiporter activity"/>
    <property type="evidence" value="ECO:0007669"/>
    <property type="project" value="UniProtKB-KW"/>
</dbReference>
<dbReference type="PROSITE" id="PS51201">
    <property type="entry name" value="RCK_N"/>
    <property type="match status" value="1"/>
</dbReference>
<feature type="transmembrane region" description="Helical" evidence="10">
    <location>
        <begin position="301"/>
        <end position="323"/>
    </location>
</feature>
<feature type="domain" description="RCK N-terminal" evidence="11">
    <location>
        <begin position="413"/>
        <end position="530"/>
    </location>
</feature>
<feature type="transmembrane region" description="Helical" evidence="10">
    <location>
        <begin position="6"/>
        <end position="23"/>
    </location>
</feature>
<dbReference type="GO" id="GO:1902600">
    <property type="term" value="P:proton transmembrane transport"/>
    <property type="evidence" value="ECO:0007669"/>
    <property type="project" value="InterPro"/>
</dbReference>
<dbReference type="OrthoDB" id="9781411at2"/>
<keyword evidence="7 10" id="KW-1133">Transmembrane helix</keyword>
<protein>
    <submittedName>
        <fullName evidence="12">Kef-type potassium/proton antiporter (CPA2 family)</fullName>
    </submittedName>
</protein>
<dbReference type="Pfam" id="PF02254">
    <property type="entry name" value="TrkA_N"/>
    <property type="match status" value="1"/>
</dbReference>
<evidence type="ECO:0000256" key="8">
    <source>
        <dbReference type="ARBA" id="ARBA00023065"/>
    </source>
</evidence>
<dbReference type="RefSeq" id="WP_133620735.1">
    <property type="nucleotide sequence ID" value="NZ_SNZE01000016.1"/>
</dbReference>
<feature type="transmembrane region" description="Helical" evidence="10">
    <location>
        <begin position="53"/>
        <end position="72"/>
    </location>
</feature>
<dbReference type="GO" id="GO:0012505">
    <property type="term" value="C:endomembrane system"/>
    <property type="evidence" value="ECO:0007669"/>
    <property type="project" value="UniProtKB-SubCell"/>
</dbReference>
<dbReference type="Proteomes" id="UP000294480">
    <property type="component" value="Unassembled WGS sequence"/>
</dbReference>
<evidence type="ECO:0000256" key="1">
    <source>
        <dbReference type="ARBA" id="ARBA00004127"/>
    </source>
</evidence>
<dbReference type="AlphaFoldDB" id="A0A4R6Y5Z4"/>
<dbReference type="GO" id="GO:0006813">
    <property type="term" value="P:potassium ion transport"/>
    <property type="evidence" value="ECO:0007669"/>
    <property type="project" value="UniProtKB-KW"/>
</dbReference>
<feature type="transmembrane region" description="Helical" evidence="10">
    <location>
        <begin position="276"/>
        <end position="295"/>
    </location>
</feature>
<evidence type="ECO:0000256" key="3">
    <source>
        <dbReference type="ARBA" id="ARBA00022449"/>
    </source>
</evidence>
<keyword evidence="13" id="KW-1185">Reference proteome</keyword>
<keyword evidence="5 10" id="KW-0812">Transmembrane</keyword>
<evidence type="ECO:0000256" key="4">
    <source>
        <dbReference type="ARBA" id="ARBA00022538"/>
    </source>
</evidence>
<accession>A0A4R6Y5Z4</accession>
<feature type="transmembrane region" description="Helical" evidence="10">
    <location>
        <begin position="121"/>
        <end position="141"/>
    </location>
</feature>
<dbReference type="InterPro" id="IPR038770">
    <property type="entry name" value="Na+/solute_symporter_sf"/>
</dbReference>
<evidence type="ECO:0000256" key="6">
    <source>
        <dbReference type="ARBA" id="ARBA00022958"/>
    </source>
</evidence>
<keyword evidence="3" id="KW-0050">Antiport</keyword>